<dbReference type="InterPro" id="IPR013083">
    <property type="entry name" value="Znf_RING/FYVE/PHD"/>
</dbReference>
<dbReference type="Pfam" id="PF00023">
    <property type="entry name" value="Ank"/>
    <property type="match status" value="1"/>
</dbReference>
<dbReference type="Gene3D" id="3.30.40.10">
    <property type="entry name" value="Zinc/RING finger domain, C3HC4 (zinc finger)"/>
    <property type="match status" value="2"/>
</dbReference>
<dbReference type="CDD" id="cd17039">
    <property type="entry name" value="Ubl_ubiquitin_like"/>
    <property type="match status" value="1"/>
</dbReference>
<dbReference type="Gene3D" id="1.20.930.20">
    <property type="entry name" value="Adaptor protein Cbl, N-terminal domain"/>
    <property type="match status" value="1"/>
</dbReference>
<dbReference type="PROSITE" id="PS50088">
    <property type="entry name" value="ANK_REPEAT"/>
    <property type="match status" value="3"/>
</dbReference>
<dbReference type="UniPathway" id="UPA00143"/>
<protein>
    <recommendedName>
        <fullName evidence="10">RING-type E3 ubiquitin transferase</fullName>
    </recommendedName>
</protein>
<dbReference type="PRINTS" id="PR01415">
    <property type="entry name" value="ANKYRIN"/>
</dbReference>
<evidence type="ECO:0000259" key="7">
    <source>
        <dbReference type="PROSITE" id="PS51698"/>
    </source>
</evidence>
<dbReference type="InterPro" id="IPR003613">
    <property type="entry name" value="Ubox_domain"/>
</dbReference>
<feature type="coiled-coil region" evidence="4">
    <location>
        <begin position="210"/>
        <end position="237"/>
    </location>
</feature>
<feature type="region of interest" description="Disordered" evidence="5">
    <location>
        <begin position="249"/>
        <end position="356"/>
    </location>
</feature>
<evidence type="ECO:0000256" key="2">
    <source>
        <dbReference type="ARBA" id="ARBA00023043"/>
    </source>
</evidence>
<sequence>MTGLSIQSIDRVAGQLALALKSVADLHGDCVLLLKHVRGVQGVVQASIDDLEDRALNQRDVATALQGLHDALSQCLVVARDLAGKDRAAKFFRSGDLLARTKSASSQLARALGALQAALGPELARHGPLLEAFEGVRAALQHYRPESLLAMHHDAGLLRERLEALQAAWRMPSAVRHAETWTALVGCVRSAGLGLLPGAAPSPEGGPLSAQEVQVVTRSLRRELLELRREEQACEARYLGLLIDTLERGEPDGAGPSPSHYALPPGSSPPPLPLPPPPPSSPPPMQVYGSPAAAARAPSPGRGTSAGGLALPAAHNSPAQSPRRSPPIAYRYSSPGTSGAGAAPQGSLQGSPHRGPPPLVLPSFLCPLTRRVMRDPVVLVESGRTFERAALEYHLSCYDTDPVTNAPLRSKAVTTNHNLRSTIEEWLQSAGLTIELCDAAAAQVAAAAAAVASPRRGPHEVPHMFICPLTGRVMRDPVVLVETGRSYDRSALEQHLASHNTDPRSGAPLRAKTVRPDHKLRHTLEGWLRNTGLTPQQADAVAGAPEDPPQPPLPSAAGPCSAEDGDTVLHVAAYAGNAEVVAQLLEQGVDIRAQGKASRTPLHAAACQGHEWVVRALLQAGAGINKGDAVGNTPLHAAAAEGRMRVVDLLLTAGASAGTRNKDGYTARDIARQWGHRHTAAMLLAHEVSRLPSLGLRVYTLAGPGTLRLGPAPLVQTTLRRAGAPTPQRLTPADLALPLSPEQLTAVVQAAAIPEDALRVFAPGSDGATHEVPSALLQAGRGLELSYGCLVNAHHFDSPQRVYPSWQQAADGEAAFAHLILLDCCLPPPHLPVELQGPWGAAPLGWVEVRPDWGTDDLEAAVRPLLPPEHSGDCLLLRIGKRRLTRGLLLGAELDWEEGTLVVQVLEPDILITVRDTCGRRRDVAVHKHMSVLDLKRRVEAAWADAAAPAGSGFGGAPVPLQRLIFGGRTLGEGELLAQCGVAEGCVVLLVLGLRKPLVP</sequence>
<dbReference type="EMBL" id="JAEHOE010000095">
    <property type="protein sequence ID" value="KAG2487523.1"/>
    <property type="molecule type" value="Genomic_DNA"/>
</dbReference>
<feature type="repeat" description="ANK" evidence="3">
    <location>
        <begin position="564"/>
        <end position="596"/>
    </location>
</feature>
<keyword evidence="2 3" id="KW-0040">ANK repeat</keyword>
<evidence type="ECO:0000313" key="8">
    <source>
        <dbReference type="EMBL" id="KAG2487523.1"/>
    </source>
</evidence>
<dbReference type="SMART" id="SM00504">
    <property type="entry name" value="Ubox"/>
    <property type="match status" value="2"/>
</dbReference>
<dbReference type="OrthoDB" id="2016400at2759"/>
<feature type="domain" description="U-box" evidence="7">
    <location>
        <begin position="460"/>
        <end position="534"/>
    </location>
</feature>
<dbReference type="SMART" id="SM00248">
    <property type="entry name" value="ANK"/>
    <property type="match status" value="4"/>
</dbReference>
<dbReference type="SMART" id="SM00213">
    <property type="entry name" value="UBQ"/>
    <property type="match status" value="1"/>
</dbReference>
<comment type="caution">
    <text evidence="8">The sequence shown here is derived from an EMBL/GenBank/DDBJ whole genome shotgun (WGS) entry which is preliminary data.</text>
</comment>
<reference evidence="8" key="1">
    <citation type="journal article" date="2020" name="bioRxiv">
        <title>Comparative genomics of Chlamydomonas.</title>
        <authorList>
            <person name="Craig R.J."/>
            <person name="Hasan A.R."/>
            <person name="Ness R.W."/>
            <person name="Keightley P.D."/>
        </authorList>
    </citation>
    <scope>NUCLEOTIDE SEQUENCE</scope>
    <source>
        <strain evidence="8">CCAP 11/70</strain>
    </source>
</reference>
<feature type="region of interest" description="Disordered" evidence="5">
    <location>
        <begin position="538"/>
        <end position="562"/>
    </location>
</feature>
<dbReference type="CDD" id="cd16655">
    <property type="entry name" value="RING-Ubox_WDSUB1-like"/>
    <property type="match status" value="2"/>
</dbReference>
<dbReference type="Pfam" id="PF12796">
    <property type="entry name" value="Ank_2"/>
    <property type="match status" value="1"/>
</dbReference>
<dbReference type="Pfam" id="PF00240">
    <property type="entry name" value="ubiquitin"/>
    <property type="match status" value="1"/>
</dbReference>
<keyword evidence="9" id="KW-1185">Reference proteome</keyword>
<keyword evidence="1" id="KW-0677">Repeat</keyword>
<dbReference type="Gene3D" id="1.25.40.20">
    <property type="entry name" value="Ankyrin repeat-containing domain"/>
    <property type="match status" value="1"/>
</dbReference>
<dbReference type="InterPro" id="IPR002110">
    <property type="entry name" value="Ankyrin_rpt"/>
</dbReference>
<dbReference type="PROSITE" id="PS50297">
    <property type="entry name" value="ANK_REP_REGION"/>
    <property type="match status" value="3"/>
</dbReference>
<dbReference type="PROSITE" id="PS51698">
    <property type="entry name" value="U_BOX"/>
    <property type="match status" value="2"/>
</dbReference>
<dbReference type="GO" id="GO:0016567">
    <property type="term" value="P:protein ubiquitination"/>
    <property type="evidence" value="ECO:0007669"/>
    <property type="project" value="UniProtKB-UniPathway"/>
</dbReference>
<accession>A0A835XRA9</accession>
<dbReference type="Gene3D" id="3.10.20.90">
    <property type="entry name" value="Phosphatidylinositol 3-kinase Catalytic Subunit, Chain A, domain 1"/>
    <property type="match status" value="1"/>
</dbReference>
<feature type="compositionally biased region" description="Pro residues" evidence="5">
    <location>
        <begin position="266"/>
        <end position="285"/>
    </location>
</feature>
<dbReference type="InterPro" id="IPR036770">
    <property type="entry name" value="Ankyrin_rpt-contain_sf"/>
</dbReference>
<feature type="compositionally biased region" description="Low complexity" evidence="5">
    <location>
        <begin position="289"/>
        <end position="303"/>
    </location>
</feature>
<proteinExistence type="predicted"/>
<evidence type="ECO:0000256" key="4">
    <source>
        <dbReference type="SAM" id="Coils"/>
    </source>
</evidence>
<evidence type="ECO:0000256" key="3">
    <source>
        <dbReference type="PROSITE-ProRule" id="PRU00023"/>
    </source>
</evidence>
<dbReference type="PANTHER" id="PTHR24178">
    <property type="entry name" value="MOLTING PROTEIN MLT-4"/>
    <property type="match status" value="1"/>
</dbReference>
<dbReference type="Pfam" id="PF04564">
    <property type="entry name" value="U-box"/>
    <property type="match status" value="2"/>
</dbReference>
<evidence type="ECO:0008006" key="10">
    <source>
        <dbReference type="Google" id="ProtNLM"/>
    </source>
</evidence>
<evidence type="ECO:0000256" key="1">
    <source>
        <dbReference type="ARBA" id="ARBA00022737"/>
    </source>
</evidence>
<evidence type="ECO:0000313" key="9">
    <source>
        <dbReference type="Proteomes" id="UP000612055"/>
    </source>
</evidence>
<evidence type="ECO:0000256" key="5">
    <source>
        <dbReference type="SAM" id="MobiDB-lite"/>
    </source>
</evidence>
<organism evidence="8 9">
    <name type="scientific">Edaphochlamys debaryana</name>
    <dbReference type="NCBI Taxonomy" id="47281"/>
    <lineage>
        <taxon>Eukaryota</taxon>
        <taxon>Viridiplantae</taxon>
        <taxon>Chlorophyta</taxon>
        <taxon>core chlorophytes</taxon>
        <taxon>Chlorophyceae</taxon>
        <taxon>CS clade</taxon>
        <taxon>Chlamydomonadales</taxon>
        <taxon>Chlamydomonadales incertae sedis</taxon>
        <taxon>Edaphochlamys</taxon>
    </lineage>
</organism>
<dbReference type="GO" id="GO:0007166">
    <property type="term" value="P:cell surface receptor signaling pathway"/>
    <property type="evidence" value="ECO:0007669"/>
    <property type="project" value="InterPro"/>
</dbReference>
<dbReference type="InterPro" id="IPR036537">
    <property type="entry name" value="Adaptor_Cbl_N_dom_sf"/>
</dbReference>
<gene>
    <name evidence="8" type="ORF">HYH03_013804</name>
</gene>
<keyword evidence="4" id="KW-0175">Coiled coil</keyword>
<feature type="repeat" description="ANK" evidence="3">
    <location>
        <begin position="630"/>
        <end position="662"/>
    </location>
</feature>
<dbReference type="AlphaFoldDB" id="A0A835XRA9"/>
<dbReference type="InterPro" id="IPR029071">
    <property type="entry name" value="Ubiquitin-like_domsf"/>
</dbReference>
<dbReference type="SUPFAM" id="SSF48403">
    <property type="entry name" value="Ankyrin repeat"/>
    <property type="match status" value="1"/>
</dbReference>
<dbReference type="PROSITE" id="PS50053">
    <property type="entry name" value="UBIQUITIN_2"/>
    <property type="match status" value="1"/>
</dbReference>
<dbReference type="SUPFAM" id="SSF54236">
    <property type="entry name" value="Ubiquitin-like"/>
    <property type="match status" value="1"/>
</dbReference>
<feature type="domain" description="Ubiquitin-like" evidence="6">
    <location>
        <begin position="910"/>
        <end position="997"/>
    </location>
</feature>
<evidence type="ECO:0000259" key="6">
    <source>
        <dbReference type="PROSITE" id="PS50053"/>
    </source>
</evidence>
<dbReference type="GO" id="GO:0004842">
    <property type="term" value="F:ubiquitin-protein transferase activity"/>
    <property type="evidence" value="ECO:0007669"/>
    <property type="project" value="InterPro"/>
</dbReference>
<feature type="repeat" description="ANK" evidence="3">
    <location>
        <begin position="597"/>
        <end position="629"/>
    </location>
</feature>
<dbReference type="SUPFAM" id="SSF57850">
    <property type="entry name" value="RING/U-box"/>
    <property type="match status" value="2"/>
</dbReference>
<dbReference type="Proteomes" id="UP000612055">
    <property type="component" value="Unassembled WGS sequence"/>
</dbReference>
<dbReference type="InterPro" id="IPR000626">
    <property type="entry name" value="Ubiquitin-like_dom"/>
</dbReference>
<feature type="domain" description="U-box" evidence="7">
    <location>
        <begin position="359"/>
        <end position="433"/>
    </location>
</feature>
<name>A0A835XRA9_9CHLO</name>